<name>A0ABV6SD10_9SPHN</name>
<evidence type="ECO:0000256" key="1">
    <source>
        <dbReference type="ARBA" id="ARBA00007613"/>
    </source>
</evidence>
<dbReference type="RefSeq" id="WP_267218513.1">
    <property type="nucleotide sequence ID" value="NZ_JAPCWC010000001.1"/>
</dbReference>
<evidence type="ECO:0000313" key="3">
    <source>
        <dbReference type="EMBL" id="MFC0686709.1"/>
    </source>
</evidence>
<keyword evidence="2" id="KW-0812">Transmembrane</keyword>
<comment type="subcellular location">
    <subcellularLocation>
        <location evidence="2">Cell membrane</location>
        <topology evidence="2">Lipid-anchor</topology>
    </subcellularLocation>
</comment>
<reference evidence="3 4" key="1">
    <citation type="submission" date="2024-09" db="EMBL/GenBank/DDBJ databases">
        <authorList>
            <person name="Sun Q."/>
            <person name="Mori K."/>
        </authorList>
    </citation>
    <scope>NUCLEOTIDE SEQUENCE [LARGE SCALE GENOMIC DNA]</scope>
    <source>
        <strain evidence="3 4">CICC 11035S</strain>
    </source>
</reference>
<dbReference type="NCBIfam" id="TIGR01845">
    <property type="entry name" value="outer_NodT"/>
    <property type="match status" value="1"/>
</dbReference>
<dbReference type="InterPro" id="IPR010131">
    <property type="entry name" value="MdtP/NodT-like"/>
</dbReference>
<proteinExistence type="inferred from homology"/>
<evidence type="ECO:0000313" key="4">
    <source>
        <dbReference type="Proteomes" id="UP001589858"/>
    </source>
</evidence>
<gene>
    <name evidence="3" type="ORF">ACFFF8_19170</name>
</gene>
<dbReference type="Proteomes" id="UP001589858">
    <property type="component" value="Unassembled WGS sequence"/>
</dbReference>
<keyword evidence="2" id="KW-0449">Lipoprotein</keyword>
<dbReference type="Pfam" id="PF02321">
    <property type="entry name" value="OEP"/>
    <property type="match status" value="2"/>
</dbReference>
<dbReference type="PANTHER" id="PTHR30203:SF32">
    <property type="entry name" value="CATION EFFLUX SYSTEM PROTEIN CUSC"/>
    <property type="match status" value="1"/>
</dbReference>
<dbReference type="PROSITE" id="PS51257">
    <property type="entry name" value="PROKAR_LIPOPROTEIN"/>
    <property type="match status" value="1"/>
</dbReference>
<protein>
    <submittedName>
        <fullName evidence="3">Efflux transporter outer membrane subunit</fullName>
    </submittedName>
</protein>
<keyword evidence="4" id="KW-1185">Reference proteome</keyword>
<keyword evidence="2" id="KW-1134">Transmembrane beta strand</keyword>
<comment type="caution">
    <text evidence="3">The sequence shown here is derived from an EMBL/GenBank/DDBJ whole genome shotgun (WGS) entry which is preliminary data.</text>
</comment>
<keyword evidence="2" id="KW-0564">Palmitate</keyword>
<organism evidence="3 4">
    <name type="scientific">Novosphingobium clariflavum</name>
    <dbReference type="NCBI Taxonomy" id="2029884"/>
    <lineage>
        <taxon>Bacteria</taxon>
        <taxon>Pseudomonadati</taxon>
        <taxon>Pseudomonadota</taxon>
        <taxon>Alphaproteobacteria</taxon>
        <taxon>Sphingomonadales</taxon>
        <taxon>Sphingomonadaceae</taxon>
        <taxon>Novosphingobium</taxon>
    </lineage>
</organism>
<comment type="similarity">
    <text evidence="1 2">Belongs to the outer membrane factor (OMF) (TC 1.B.17) family.</text>
</comment>
<keyword evidence="2" id="KW-0472">Membrane</keyword>
<dbReference type="InterPro" id="IPR003423">
    <property type="entry name" value="OMP_efflux"/>
</dbReference>
<dbReference type="EMBL" id="JBHLTM010000075">
    <property type="protein sequence ID" value="MFC0686709.1"/>
    <property type="molecule type" value="Genomic_DNA"/>
</dbReference>
<sequence length="467" mass="49374">MSEPKTLLLRPALLTALALVLGTGGCAGVTRSQYAAPELPVAATWDQAAPGAPGTAGAPWWNAFGDPRLTTLVAQVLAANADLAAAGLRLKQAHLSAEQARQGLFPSGTASLSTDGSKALQGGSAWSKSSAASLGVSWELDLFGRLGAAADAAQWEARASAQDLAETRLSLIATTAEAWWQLGYANEQVAIGEQSLAYVRRALELVQRQYDAGAVSRLELRDAQQSVAAQESAQTQLVQARVSALKTIAALLDQQSYDGTELTVLPAQPLPEIAVGVPASLLSRRPDLAAAELRLRKTLATSDATAASYYPSFSLTGALGTASSSLLTFFSNPAASLGAALSLAELNPEKVRLGTGIARADYDIAVQDFRQTFYDALRDTQVSLSAREQYVKQGRFAQANYEAARDAEALYARQYRAGAIPLRDWLDAQERLRTARTGLIQNRYNQLVAQVAVYQALGGDPAEATAP</sequence>
<accession>A0ABV6SD10</accession>
<evidence type="ECO:0000256" key="2">
    <source>
        <dbReference type="RuleBase" id="RU362097"/>
    </source>
</evidence>
<dbReference type="PANTHER" id="PTHR30203">
    <property type="entry name" value="OUTER MEMBRANE CATION EFFLUX PROTEIN"/>
    <property type="match status" value="1"/>
</dbReference>
<dbReference type="Gene3D" id="1.20.1600.10">
    <property type="entry name" value="Outer membrane efflux proteins (OEP)"/>
    <property type="match status" value="1"/>
</dbReference>
<dbReference type="Gene3D" id="2.20.200.10">
    <property type="entry name" value="Outer membrane efflux proteins (OEP)"/>
    <property type="match status" value="1"/>
</dbReference>
<dbReference type="SUPFAM" id="SSF56954">
    <property type="entry name" value="Outer membrane efflux proteins (OEP)"/>
    <property type="match status" value="1"/>
</dbReference>